<name>A0A9X1SUG5_9ACTN</name>
<evidence type="ECO:0000313" key="1">
    <source>
        <dbReference type="EMBL" id="MCD5312416.1"/>
    </source>
</evidence>
<dbReference type="Proteomes" id="UP001138997">
    <property type="component" value="Unassembled WGS sequence"/>
</dbReference>
<keyword evidence="2" id="KW-1185">Reference proteome</keyword>
<reference evidence="1" key="1">
    <citation type="submission" date="2021-11" db="EMBL/GenBank/DDBJ databases">
        <title>Streptomyces corallinus and Kineosporia corallina sp. nov., two new coral-derived marine actinobacteria.</title>
        <authorList>
            <person name="Buangrab K."/>
            <person name="Sutthacheep M."/>
            <person name="Yeemin T."/>
            <person name="Harunari E."/>
            <person name="Igarashi Y."/>
            <person name="Sripreechasak P."/>
            <person name="Kanchanasin P."/>
            <person name="Tanasupawat S."/>
            <person name="Phongsopitanun W."/>
        </authorList>
    </citation>
    <scope>NUCLEOTIDE SEQUENCE</scope>
    <source>
        <strain evidence="1">JCM 31032</strain>
    </source>
</reference>
<sequence length="102" mass="11123">MAPAQKLNDAADTFDAYAQACRDRIEMIAAAERRVTGWLSDLGTDLRNASEDMAVEATKHLVEVNKYSAGLPLPGHLDWLSLPTTVSGPWPGSALPFPWLSR</sequence>
<organism evidence="1 2">
    <name type="scientific">Kineosporia babensis</name>
    <dbReference type="NCBI Taxonomy" id="499548"/>
    <lineage>
        <taxon>Bacteria</taxon>
        <taxon>Bacillati</taxon>
        <taxon>Actinomycetota</taxon>
        <taxon>Actinomycetes</taxon>
        <taxon>Kineosporiales</taxon>
        <taxon>Kineosporiaceae</taxon>
        <taxon>Kineosporia</taxon>
    </lineage>
</organism>
<gene>
    <name evidence="1" type="ORF">LR394_16020</name>
</gene>
<accession>A0A9X1SUG5</accession>
<dbReference type="AlphaFoldDB" id="A0A9X1SUG5"/>
<dbReference type="EMBL" id="JAJOMB010000007">
    <property type="protein sequence ID" value="MCD5312416.1"/>
    <property type="molecule type" value="Genomic_DNA"/>
</dbReference>
<dbReference type="RefSeq" id="WP_231442591.1">
    <property type="nucleotide sequence ID" value="NZ_JAJOMB010000007.1"/>
</dbReference>
<comment type="caution">
    <text evidence="1">The sequence shown here is derived from an EMBL/GenBank/DDBJ whole genome shotgun (WGS) entry which is preliminary data.</text>
</comment>
<evidence type="ECO:0000313" key="2">
    <source>
        <dbReference type="Proteomes" id="UP001138997"/>
    </source>
</evidence>
<proteinExistence type="predicted"/>
<protein>
    <submittedName>
        <fullName evidence="1">Uncharacterized protein</fullName>
    </submittedName>
</protein>